<dbReference type="SUPFAM" id="SSF52058">
    <property type="entry name" value="L domain-like"/>
    <property type="match status" value="2"/>
</dbReference>
<feature type="domain" description="NB-ARC" evidence="6">
    <location>
        <begin position="160"/>
        <end position="322"/>
    </location>
</feature>
<feature type="domain" description="Disease resistance protein At4g27190-like leucine-rich repeats" evidence="7">
    <location>
        <begin position="887"/>
        <end position="1036"/>
    </location>
</feature>
<evidence type="ECO:0000259" key="7">
    <source>
        <dbReference type="Pfam" id="PF23247"/>
    </source>
</evidence>
<feature type="domain" description="Disease resistance protein At4g27190-like leucine-rich repeats" evidence="7">
    <location>
        <begin position="769"/>
        <end position="857"/>
    </location>
</feature>
<dbReference type="SUPFAM" id="SSF52047">
    <property type="entry name" value="RNI-like"/>
    <property type="match status" value="1"/>
</dbReference>
<dbReference type="GO" id="GO:0043531">
    <property type="term" value="F:ADP binding"/>
    <property type="evidence" value="ECO:0007669"/>
    <property type="project" value="InterPro"/>
</dbReference>
<feature type="domain" description="Disease resistance protein At4g27190-like leucine-rich repeats" evidence="7">
    <location>
        <begin position="1391"/>
        <end position="1511"/>
    </location>
</feature>
<comment type="similarity">
    <text evidence="1">Belongs to the disease resistance NB-LRR family.</text>
</comment>
<proteinExistence type="inferred from homology"/>
<dbReference type="Gene3D" id="1.10.8.430">
    <property type="entry name" value="Helical domain of apoptotic protease-activating factors"/>
    <property type="match status" value="1"/>
</dbReference>
<dbReference type="GO" id="GO:0006952">
    <property type="term" value="P:defense response"/>
    <property type="evidence" value="ECO:0007669"/>
    <property type="project" value="UniProtKB-KW"/>
</dbReference>
<keyword evidence="5" id="KW-0175">Coiled coil</keyword>
<keyword evidence="2" id="KW-0547">Nucleotide-binding</keyword>
<evidence type="ECO:0000313" key="9">
    <source>
        <dbReference type="Proteomes" id="UP000323000"/>
    </source>
</evidence>
<feature type="coiled-coil region" evidence="5">
    <location>
        <begin position="28"/>
        <end position="69"/>
    </location>
</feature>
<dbReference type="Pfam" id="PF00931">
    <property type="entry name" value="NB-ARC"/>
    <property type="match status" value="1"/>
</dbReference>
<dbReference type="PANTHER" id="PTHR33463:SF198">
    <property type="entry name" value="RPP4C3"/>
    <property type="match status" value="1"/>
</dbReference>
<dbReference type="Gene3D" id="3.40.50.300">
    <property type="entry name" value="P-loop containing nucleotide triphosphate hydrolases"/>
    <property type="match status" value="1"/>
</dbReference>
<feature type="domain" description="Disease resistance protein At4g27190-like leucine-rich repeats" evidence="7">
    <location>
        <begin position="1512"/>
        <end position="1610"/>
    </location>
</feature>
<organism evidence="8 9">
    <name type="scientific">Acer yangbiense</name>
    <dbReference type="NCBI Taxonomy" id="1000413"/>
    <lineage>
        <taxon>Eukaryota</taxon>
        <taxon>Viridiplantae</taxon>
        <taxon>Streptophyta</taxon>
        <taxon>Embryophyta</taxon>
        <taxon>Tracheophyta</taxon>
        <taxon>Spermatophyta</taxon>
        <taxon>Magnoliopsida</taxon>
        <taxon>eudicotyledons</taxon>
        <taxon>Gunneridae</taxon>
        <taxon>Pentapetalae</taxon>
        <taxon>rosids</taxon>
        <taxon>malvids</taxon>
        <taxon>Sapindales</taxon>
        <taxon>Sapindaceae</taxon>
        <taxon>Hippocastanoideae</taxon>
        <taxon>Acereae</taxon>
        <taxon>Acer</taxon>
    </lineage>
</organism>
<feature type="domain" description="Disease resistance protein At4g27190-like leucine-rich repeats" evidence="7">
    <location>
        <begin position="1243"/>
        <end position="1359"/>
    </location>
</feature>
<reference evidence="9" key="1">
    <citation type="journal article" date="2019" name="Gigascience">
        <title>De novo genome assembly of the endangered Acer yangbiense, a plant species with extremely small populations endemic to Yunnan Province, China.</title>
        <authorList>
            <person name="Yang J."/>
            <person name="Wariss H.M."/>
            <person name="Tao L."/>
            <person name="Zhang R."/>
            <person name="Yun Q."/>
            <person name="Hollingsworth P."/>
            <person name="Dao Z."/>
            <person name="Luo G."/>
            <person name="Guo H."/>
            <person name="Ma Y."/>
            <person name="Sun W."/>
        </authorList>
    </citation>
    <scope>NUCLEOTIDE SEQUENCE [LARGE SCALE GENOMIC DNA]</scope>
    <source>
        <strain evidence="9">cv. Malutang</strain>
    </source>
</reference>
<dbReference type="Pfam" id="PF23247">
    <property type="entry name" value="LRR_RPS2"/>
    <property type="match status" value="5"/>
</dbReference>
<dbReference type="SUPFAM" id="SSF52540">
    <property type="entry name" value="P-loop containing nucleoside triphosphate hydrolases"/>
    <property type="match status" value="1"/>
</dbReference>
<comment type="caution">
    <text evidence="8">The sequence shown here is derived from an EMBL/GenBank/DDBJ whole genome shotgun (WGS) entry which is preliminary data.</text>
</comment>
<keyword evidence="3" id="KW-0611">Plant defense</keyword>
<dbReference type="Proteomes" id="UP000323000">
    <property type="component" value="Chromosome 2"/>
</dbReference>
<dbReference type="FunFam" id="3.40.50.300:FF:001091">
    <property type="entry name" value="Probable disease resistance protein At1g61300"/>
    <property type="match status" value="1"/>
</dbReference>
<evidence type="ECO:0000256" key="5">
    <source>
        <dbReference type="SAM" id="Coils"/>
    </source>
</evidence>
<keyword evidence="9" id="KW-1185">Reference proteome</keyword>
<dbReference type="InterPro" id="IPR042197">
    <property type="entry name" value="Apaf_helical"/>
</dbReference>
<keyword evidence="4" id="KW-0067">ATP-binding</keyword>
<evidence type="ECO:0000256" key="3">
    <source>
        <dbReference type="ARBA" id="ARBA00022821"/>
    </source>
</evidence>
<dbReference type="OrthoDB" id="1747797at2759"/>
<dbReference type="InterPro" id="IPR050905">
    <property type="entry name" value="Plant_NBS-LRR"/>
</dbReference>
<dbReference type="EMBL" id="VAHF01000002">
    <property type="protein sequence ID" value="TXG69588.1"/>
    <property type="molecule type" value="Genomic_DNA"/>
</dbReference>
<evidence type="ECO:0000313" key="8">
    <source>
        <dbReference type="EMBL" id="TXG69588.1"/>
    </source>
</evidence>
<dbReference type="InterPro" id="IPR002182">
    <property type="entry name" value="NB-ARC"/>
</dbReference>
<sequence length="1667" mass="190372">MAEAAIGKGAEIAVELVVDSISTQLGYIRNYKTNFEDLERQHQKLEGTRDQVQHSVDEALRNGEEIEQNVENWLGRVKKINAEVTKIIEENKGAYMCCFKSLCPDLKKRYQHGKKAAVMGMEVSKLEKEGKFDKVSYRNPPKETWHPSSKLYQDIESRRSTVENILNALRNPDINMVGVHGMGGIGKTTLAKEVGKQAEEQRLFDALVFVEISEKPDIMKIQDAIADKLDLQFRENSESGKARALCQRCKKESKLLIILDNIWKGLDLEIVGIPFANDHPGCKLLLTARSIDVLSNDMNSLKNFPVGELDEKEAWDLFKTAAGACIEQPNLQSLAFEVAKRCGGLPIAIVTIAKALKDKKEHEWKNALRELQRPSSNNLVGSVTAEAYSCIQFSYYQLNTDELKSTFLLCCTMAFTSNASFEELLRYGMGLSLFRTVYTMEEARDKVNTLVKKLKDSSLLLDTPDGEGFSIHDVVRDVGRAIAINDHNNYTVNDDGVLRDLAEENTLKNCTSITLHDISELPEELDCPQLKFLHMKPKARFSKIPDNFFKGMSNLGVLHLIEMVLLPLPASFYLLKKLQTLNLDRCHLGDTVDIGNLKNLKILVLSSDIKQLSEEIGVEGERSNGSVGELEHLSQLTALQIYIPDAKLVQKGLVFQKLQRYSIYIGVEGWRCCSNNNASRKLVLKYDDANIGVEDGIIKQLKEIEELNLSGKQGVKNVIYELNRDGFPKLKHFDVLNNPELVYIVDFPKQSEPCVAFPHLQTLYLYWLRSLEKICHGQFSSPYSFCQLRTIRLKWCVKLKNIFSSSIARHLSQLERIRVEDCENMEEIFSIVSSENEEIVMEKLESLKLWNLPKLRSFSYEEEVGSTCDEERQMKDSLMPLFDGKVKFRNLKTIELWAINLKYVFSSSTLGSFVQLQCLEIDNCSVLEEIIRIDDLKNNVELPSLKTFHITGCPAMKSFIFSDKVTFPSLEEIKISDMDNLEMIWHNQLEDSQNVQNCQKLCKVSVIKCQSLKNLFPASVVRNLWQLKEIYVEECGIEEFVAKEGAEEEGDRTFVFPKLTSLSLHSLLELKCFYPSIHTTKWPMLKKLNVIGCDKIDASELFNIQEVISEDQLDIVVQEKVLPNLEELGLDGRKIKMVWQRPFSEILVPKLKFLEIQNDESTVLSPNSLPRSHNLERLSLENSSYEWIFSCEEVEEYSQIKSLHVNGLGNLKQIWKQDSKVDTNLEKLVVCSCGSLVTLLPPSTSFQNLTVLRVNDCRLINLISSSIAKSLMQLKEMKIEDCNMMTEVVTGDGAGIEDEINFKNLKSLKLIYLSRLRKFCSGNYNFNFPSLEILKVRGCPKMRIFSSIAANTPMLREIELDWKSYYCDGDVNTTMDRTHEKKVFSSFRLALSANEIRMILQKFPEYKFSKVRTLEVFDDESTVFRLDLLQRFQNLNCLQLRDTSYEEIFSCEEVEKHAEILAQIKRLHLEKLDDLEQMWKQDSRSDLILLNLESLEVVECNSLITLVPTSASFQNLRSMEISDCNGLRNLVTAAVAKSLVQLERMWIKNCNEMTEIVAIGDVKEDEIIFEKIKMLNLTDLSNLTSFYSGNYTLNFPSLKNLHMTRCPKMKFFSSGISSTPMLQQIKWGSSKYNLEGDLNTTIQRIHEEMNVERSTKDCAGPSTQHLD</sequence>
<dbReference type="Gene3D" id="3.80.10.10">
    <property type="entry name" value="Ribonuclease Inhibitor"/>
    <property type="match status" value="5"/>
</dbReference>
<evidence type="ECO:0000256" key="2">
    <source>
        <dbReference type="ARBA" id="ARBA00022741"/>
    </source>
</evidence>
<dbReference type="GO" id="GO:0005524">
    <property type="term" value="F:ATP binding"/>
    <property type="evidence" value="ECO:0007669"/>
    <property type="project" value="UniProtKB-KW"/>
</dbReference>
<dbReference type="InterPro" id="IPR027417">
    <property type="entry name" value="P-loop_NTPase"/>
</dbReference>
<evidence type="ECO:0000256" key="1">
    <source>
        <dbReference type="ARBA" id="ARBA00008894"/>
    </source>
</evidence>
<dbReference type="PRINTS" id="PR00364">
    <property type="entry name" value="DISEASERSIST"/>
</dbReference>
<evidence type="ECO:0000256" key="4">
    <source>
        <dbReference type="ARBA" id="ARBA00022840"/>
    </source>
</evidence>
<accession>A0A5C7IK66</accession>
<dbReference type="PANTHER" id="PTHR33463">
    <property type="entry name" value="NB-ARC DOMAIN-CONTAINING PROTEIN-RELATED"/>
    <property type="match status" value="1"/>
</dbReference>
<protein>
    <submittedName>
        <fullName evidence="8">Uncharacterized protein</fullName>
    </submittedName>
</protein>
<name>A0A5C7IK66_9ROSI</name>
<evidence type="ECO:0000259" key="6">
    <source>
        <dbReference type="Pfam" id="PF00931"/>
    </source>
</evidence>
<dbReference type="InterPro" id="IPR032675">
    <property type="entry name" value="LRR_dom_sf"/>
</dbReference>
<dbReference type="InterPro" id="IPR057135">
    <property type="entry name" value="At4g27190-like_LRR"/>
</dbReference>
<gene>
    <name evidence="8" type="ORF">EZV62_004523</name>
</gene>